<proteinExistence type="predicted"/>
<evidence type="ECO:0000313" key="1">
    <source>
        <dbReference type="EMBL" id="GAA2578312.1"/>
    </source>
</evidence>
<dbReference type="Pfam" id="PF04134">
    <property type="entry name" value="DCC1-like"/>
    <property type="match status" value="1"/>
</dbReference>
<dbReference type="Proteomes" id="UP001501509">
    <property type="component" value="Unassembled WGS sequence"/>
</dbReference>
<dbReference type="RefSeq" id="WP_344537824.1">
    <property type="nucleotide sequence ID" value="NZ_BAAATD010000001.1"/>
</dbReference>
<protein>
    <recommendedName>
        <fullName evidence="3">DUF393 domain-containing protein</fullName>
    </recommendedName>
</protein>
<evidence type="ECO:0000313" key="2">
    <source>
        <dbReference type="Proteomes" id="UP001501509"/>
    </source>
</evidence>
<sequence length="132" mass="14371">MSFRERPVLVYDGDCGFCTASVRFLERRVPTSAEVVAFQFADLGSLGIDAEQASYEVVWVARDGRTYGGAQGIARLLVDAGKLWRPLGMVAMVPPFRWLAHGLYRLVANNRYRLPGGTPACALPPGQRPGSG</sequence>
<evidence type="ECO:0008006" key="3">
    <source>
        <dbReference type="Google" id="ProtNLM"/>
    </source>
</evidence>
<dbReference type="InterPro" id="IPR007263">
    <property type="entry name" value="DCC1-like"/>
</dbReference>
<accession>A0ABN3PC40</accession>
<keyword evidence="2" id="KW-1185">Reference proteome</keyword>
<name>A0ABN3PC40_9ACTN</name>
<dbReference type="EMBL" id="BAAATD010000001">
    <property type="protein sequence ID" value="GAA2578312.1"/>
    <property type="molecule type" value="Genomic_DNA"/>
</dbReference>
<gene>
    <name evidence="1" type="ORF">GCM10010411_08520</name>
</gene>
<reference evidence="1 2" key="1">
    <citation type="journal article" date="2019" name="Int. J. Syst. Evol. Microbiol.">
        <title>The Global Catalogue of Microorganisms (GCM) 10K type strain sequencing project: providing services to taxonomists for standard genome sequencing and annotation.</title>
        <authorList>
            <consortium name="The Broad Institute Genomics Platform"/>
            <consortium name="The Broad Institute Genome Sequencing Center for Infectious Disease"/>
            <person name="Wu L."/>
            <person name="Ma J."/>
        </authorList>
    </citation>
    <scope>NUCLEOTIDE SEQUENCE [LARGE SCALE GENOMIC DNA]</scope>
    <source>
        <strain evidence="1 2">JCM 6833</strain>
    </source>
</reference>
<organism evidence="1 2">
    <name type="scientific">Actinomadura fulvescens</name>
    <dbReference type="NCBI Taxonomy" id="46160"/>
    <lineage>
        <taxon>Bacteria</taxon>
        <taxon>Bacillati</taxon>
        <taxon>Actinomycetota</taxon>
        <taxon>Actinomycetes</taxon>
        <taxon>Streptosporangiales</taxon>
        <taxon>Thermomonosporaceae</taxon>
        <taxon>Actinomadura</taxon>
    </lineage>
</organism>
<comment type="caution">
    <text evidence="1">The sequence shown here is derived from an EMBL/GenBank/DDBJ whole genome shotgun (WGS) entry which is preliminary data.</text>
</comment>